<comment type="similarity">
    <text evidence="1 6">Belongs to the glycosyl hydrolase 1 family.</text>
</comment>
<dbReference type="InterPro" id="IPR018120">
    <property type="entry name" value="Glyco_hydro_1_AS"/>
</dbReference>
<keyword evidence="4" id="KW-0326">Glycosidase</keyword>
<accession>A0A6M2BTI4</accession>
<dbReference type="PRINTS" id="PR00131">
    <property type="entry name" value="GLHYDRLASE1"/>
</dbReference>
<evidence type="ECO:0000256" key="1">
    <source>
        <dbReference type="ARBA" id="ARBA00010838"/>
    </source>
</evidence>
<dbReference type="EC" id="3.2.1.21" evidence="2"/>
<dbReference type="InterPro" id="IPR006311">
    <property type="entry name" value="TAT_signal"/>
</dbReference>
<dbReference type="PROSITE" id="PS51318">
    <property type="entry name" value="TAT"/>
    <property type="match status" value="1"/>
</dbReference>
<dbReference type="Proteomes" id="UP000472676">
    <property type="component" value="Unassembled WGS sequence"/>
</dbReference>
<dbReference type="InterPro" id="IPR017853">
    <property type="entry name" value="GH"/>
</dbReference>
<sequence>MSDRHISRRSVLAGAIGVAGLSTISRLTPTFATDRAPSRGFLWGCATAGHQVEGNNINADFWVYENVKPTLFADRSGDTCDHYHRYEEDIALTAMLGFNCLRLSIEWSRIEPEAGNFSEAELDHYERVLETCRKHGVAPFVTYNHFTTPRWFASRGGFTTPDSADLFSRFAEKATSRLGHLIEAAATFNEPNLLQSVFWRKKSLAGSPTALQMGAAAAMATGSKQFTTFYSGDPVIALPHYLSAHEMAYAAIKAGPGDFPVGVTLAISDEQGVGPNNLARLRQKESYGVWLSAASKSDFVGVQTYSRNRTGLHGDLGPEPGIELTQMGYEYYPQALGATIRYAAAATGKPVYVTENGIGTEDDSRRIAFIDTAIAEVKKCIDDGIDVRSYIHWSLLDNFEWIYGYRPKFGLVAVNRTTFERTPKPSAWHLGAIARNGMAR</sequence>
<dbReference type="GO" id="GO:0016052">
    <property type="term" value="P:carbohydrate catabolic process"/>
    <property type="evidence" value="ECO:0007669"/>
    <property type="project" value="TreeGrafter"/>
</dbReference>
<reference evidence="7 8" key="1">
    <citation type="journal article" date="2014" name="Int. J. Syst. Evol. Microbiol.">
        <title>Solimonas terrae sp. nov., isolated from soil.</title>
        <authorList>
            <person name="Kim S.J."/>
            <person name="Moon J.Y."/>
            <person name="Weon H.Y."/>
            <person name="Ahn J.H."/>
            <person name="Chen W.M."/>
            <person name="Kwon S.W."/>
        </authorList>
    </citation>
    <scope>NUCLEOTIDE SEQUENCE [LARGE SCALE GENOMIC DNA]</scope>
    <source>
        <strain evidence="7 8">KIS83-12</strain>
    </source>
</reference>
<dbReference type="InterPro" id="IPR001360">
    <property type="entry name" value="Glyco_hydro_1"/>
</dbReference>
<dbReference type="EMBL" id="JAAMOW010000007">
    <property type="protein sequence ID" value="NGY05926.1"/>
    <property type="molecule type" value="Genomic_DNA"/>
</dbReference>
<dbReference type="PANTHER" id="PTHR10353:SF36">
    <property type="entry name" value="LP05116P"/>
    <property type="match status" value="1"/>
</dbReference>
<gene>
    <name evidence="7" type="ORF">G7Y85_14220</name>
</gene>
<evidence type="ECO:0000256" key="4">
    <source>
        <dbReference type="ARBA" id="ARBA00023295"/>
    </source>
</evidence>
<dbReference type="GO" id="GO:0005829">
    <property type="term" value="C:cytosol"/>
    <property type="evidence" value="ECO:0007669"/>
    <property type="project" value="TreeGrafter"/>
</dbReference>
<dbReference type="SUPFAM" id="SSF51445">
    <property type="entry name" value="(Trans)glycosidases"/>
    <property type="match status" value="1"/>
</dbReference>
<organism evidence="7 8">
    <name type="scientific">Solimonas terrae</name>
    <dbReference type="NCBI Taxonomy" id="1396819"/>
    <lineage>
        <taxon>Bacteria</taxon>
        <taxon>Pseudomonadati</taxon>
        <taxon>Pseudomonadota</taxon>
        <taxon>Gammaproteobacteria</taxon>
        <taxon>Nevskiales</taxon>
        <taxon>Nevskiaceae</taxon>
        <taxon>Solimonas</taxon>
    </lineage>
</organism>
<evidence type="ECO:0000256" key="5">
    <source>
        <dbReference type="PROSITE-ProRule" id="PRU10055"/>
    </source>
</evidence>
<dbReference type="AlphaFoldDB" id="A0A6M2BTI4"/>
<dbReference type="PANTHER" id="PTHR10353">
    <property type="entry name" value="GLYCOSYL HYDROLASE"/>
    <property type="match status" value="1"/>
</dbReference>
<evidence type="ECO:0000313" key="7">
    <source>
        <dbReference type="EMBL" id="NGY05926.1"/>
    </source>
</evidence>
<comment type="caution">
    <text evidence="7">The sequence shown here is derived from an EMBL/GenBank/DDBJ whole genome shotgun (WGS) entry which is preliminary data.</text>
</comment>
<evidence type="ECO:0000256" key="2">
    <source>
        <dbReference type="ARBA" id="ARBA00012744"/>
    </source>
</evidence>
<name>A0A6M2BTI4_9GAMM</name>
<dbReference type="PROSITE" id="PS00572">
    <property type="entry name" value="GLYCOSYL_HYDROL_F1_1"/>
    <property type="match status" value="1"/>
</dbReference>
<protein>
    <recommendedName>
        <fullName evidence="2">beta-glucosidase</fullName>
        <ecNumber evidence="2">3.2.1.21</ecNumber>
    </recommendedName>
</protein>
<evidence type="ECO:0000256" key="6">
    <source>
        <dbReference type="RuleBase" id="RU003690"/>
    </source>
</evidence>
<dbReference type="Pfam" id="PF00232">
    <property type="entry name" value="Glyco_hydro_1"/>
    <property type="match status" value="2"/>
</dbReference>
<keyword evidence="3 7" id="KW-0378">Hydrolase</keyword>
<keyword evidence="8" id="KW-1185">Reference proteome</keyword>
<evidence type="ECO:0000256" key="3">
    <source>
        <dbReference type="ARBA" id="ARBA00022801"/>
    </source>
</evidence>
<proteinExistence type="inferred from homology"/>
<feature type="active site" description="Nucleophile" evidence="5">
    <location>
        <position position="355"/>
    </location>
</feature>
<evidence type="ECO:0000313" key="8">
    <source>
        <dbReference type="Proteomes" id="UP000472676"/>
    </source>
</evidence>
<dbReference type="GO" id="GO:0008422">
    <property type="term" value="F:beta-glucosidase activity"/>
    <property type="evidence" value="ECO:0007669"/>
    <property type="project" value="UniProtKB-EC"/>
</dbReference>
<dbReference type="Gene3D" id="3.20.20.80">
    <property type="entry name" value="Glycosidases"/>
    <property type="match status" value="1"/>
</dbReference>